<name>A0A8J8SYH1_HALGN</name>
<dbReference type="EMBL" id="RRYP01015943">
    <property type="protein sequence ID" value="TNV75275.1"/>
    <property type="molecule type" value="Genomic_DNA"/>
</dbReference>
<keyword evidence="1" id="KW-1133">Transmembrane helix</keyword>
<evidence type="ECO:0000313" key="3">
    <source>
        <dbReference type="Proteomes" id="UP000785679"/>
    </source>
</evidence>
<evidence type="ECO:0000313" key="2">
    <source>
        <dbReference type="EMBL" id="TNV75275.1"/>
    </source>
</evidence>
<keyword evidence="3" id="KW-1185">Reference proteome</keyword>
<dbReference type="Proteomes" id="UP000785679">
    <property type="component" value="Unassembled WGS sequence"/>
</dbReference>
<gene>
    <name evidence="2" type="ORF">FGO68_gene15813</name>
</gene>
<evidence type="ECO:0000256" key="1">
    <source>
        <dbReference type="SAM" id="Phobius"/>
    </source>
</evidence>
<protein>
    <submittedName>
        <fullName evidence="2">Uncharacterized protein</fullName>
    </submittedName>
</protein>
<keyword evidence="1" id="KW-0812">Transmembrane</keyword>
<sequence length="105" mass="11799">MYLFLCTQVGADDSDRPEQQQMQKMMSTHTQLILGAHILLLIFIVCARLTLALGVNRAAHIETPVCFGVWRPTAVVIHPIGNEEHDHYRQHIGSHADQAGQLLLF</sequence>
<keyword evidence="1" id="KW-0472">Membrane</keyword>
<organism evidence="2 3">
    <name type="scientific">Halteria grandinella</name>
    <dbReference type="NCBI Taxonomy" id="5974"/>
    <lineage>
        <taxon>Eukaryota</taxon>
        <taxon>Sar</taxon>
        <taxon>Alveolata</taxon>
        <taxon>Ciliophora</taxon>
        <taxon>Intramacronucleata</taxon>
        <taxon>Spirotrichea</taxon>
        <taxon>Stichotrichia</taxon>
        <taxon>Sporadotrichida</taxon>
        <taxon>Halteriidae</taxon>
        <taxon>Halteria</taxon>
    </lineage>
</organism>
<comment type="caution">
    <text evidence="2">The sequence shown here is derived from an EMBL/GenBank/DDBJ whole genome shotgun (WGS) entry which is preliminary data.</text>
</comment>
<feature type="transmembrane region" description="Helical" evidence="1">
    <location>
        <begin position="32"/>
        <end position="51"/>
    </location>
</feature>
<reference evidence="2" key="1">
    <citation type="submission" date="2019-06" db="EMBL/GenBank/DDBJ databases">
        <authorList>
            <person name="Zheng W."/>
        </authorList>
    </citation>
    <scope>NUCLEOTIDE SEQUENCE</scope>
    <source>
        <strain evidence="2">QDHG01</strain>
    </source>
</reference>
<accession>A0A8J8SYH1</accession>
<dbReference type="AlphaFoldDB" id="A0A8J8SYH1"/>
<proteinExistence type="predicted"/>